<proteinExistence type="predicted"/>
<feature type="domain" description="Beta-lactamase class A catalytic" evidence="1">
    <location>
        <begin position="16"/>
        <end position="227"/>
    </location>
</feature>
<keyword evidence="3" id="KW-1185">Reference proteome</keyword>
<dbReference type="RefSeq" id="WP_379788058.1">
    <property type="nucleotide sequence ID" value="NZ_JBHSHL010000019.1"/>
</dbReference>
<dbReference type="Pfam" id="PF13354">
    <property type="entry name" value="Beta-lactamase2"/>
    <property type="match status" value="1"/>
</dbReference>
<dbReference type="PANTHER" id="PTHR35333:SF3">
    <property type="entry name" value="BETA-LACTAMASE-TYPE TRANSPEPTIDASE FOLD CONTAINING PROTEIN"/>
    <property type="match status" value="1"/>
</dbReference>
<dbReference type="InterPro" id="IPR000871">
    <property type="entry name" value="Beta-lactam_class-A"/>
</dbReference>
<evidence type="ECO:0000313" key="3">
    <source>
        <dbReference type="Proteomes" id="UP001595916"/>
    </source>
</evidence>
<comment type="caution">
    <text evidence="2">The sequence shown here is derived from an EMBL/GenBank/DDBJ whole genome shotgun (WGS) entry which is preliminary data.</text>
</comment>
<dbReference type="SUPFAM" id="SSF56601">
    <property type="entry name" value="beta-lactamase/transpeptidase-like"/>
    <property type="match status" value="1"/>
</dbReference>
<organism evidence="2 3">
    <name type="scientific">Filifactor villosus</name>
    <dbReference type="NCBI Taxonomy" id="29374"/>
    <lineage>
        <taxon>Bacteria</taxon>
        <taxon>Bacillati</taxon>
        <taxon>Bacillota</taxon>
        <taxon>Clostridia</taxon>
        <taxon>Peptostreptococcales</taxon>
        <taxon>Filifactoraceae</taxon>
        <taxon>Filifactor</taxon>
    </lineage>
</organism>
<gene>
    <name evidence="2" type="ORF">ACFO4R_05560</name>
</gene>
<dbReference type="Proteomes" id="UP001595916">
    <property type="component" value="Unassembled WGS sequence"/>
</dbReference>
<sequence length="257" mass="29775">MQDLRLRIGSLDQNIGFYYKNLVTQEVYSHNEKEVFIPASVIKLPILVGVFWLAFQKKLSLEDTLLVREEDKLPSCGALNSFSREIEVDILTLCRLMIAISDNTATNLLIRYCGQEVLNELFYRMNLRDTLINRLLFDEEASLKGIENQTTAFDMGILLEKLYRRRILNVDACDSILEILSKQQINHKIKERLPQGIQVAHKTGEDSGISNDVGIIYAKRPFILSIFSKDADIYRVNDFMRNISYEFFQRDDRPVVK</sequence>
<dbReference type="Gene3D" id="3.40.710.10">
    <property type="entry name" value="DD-peptidase/beta-lactamase superfamily"/>
    <property type="match status" value="1"/>
</dbReference>
<dbReference type="EMBL" id="JBHSHL010000019">
    <property type="protein sequence ID" value="MFC4804547.1"/>
    <property type="molecule type" value="Genomic_DNA"/>
</dbReference>
<dbReference type="InterPro" id="IPR045155">
    <property type="entry name" value="Beta-lactam_cat"/>
</dbReference>
<dbReference type="PANTHER" id="PTHR35333">
    <property type="entry name" value="BETA-LACTAMASE"/>
    <property type="match status" value="1"/>
</dbReference>
<dbReference type="GO" id="GO:0016787">
    <property type="term" value="F:hydrolase activity"/>
    <property type="evidence" value="ECO:0007669"/>
    <property type="project" value="UniProtKB-KW"/>
</dbReference>
<keyword evidence="2" id="KW-0378">Hydrolase</keyword>
<name>A0ABV9QLF5_9FIRM</name>
<reference evidence="3" key="1">
    <citation type="journal article" date="2019" name="Int. J. Syst. Evol. Microbiol.">
        <title>The Global Catalogue of Microorganisms (GCM) 10K type strain sequencing project: providing services to taxonomists for standard genome sequencing and annotation.</title>
        <authorList>
            <consortium name="The Broad Institute Genomics Platform"/>
            <consortium name="The Broad Institute Genome Sequencing Center for Infectious Disease"/>
            <person name="Wu L."/>
            <person name="Ma J."/>
        </authorList>
    </citation>
    <scope>NUCLEOTIDE SEQUENCE [LARGE SCALE GENOMIC DNA]</scope>
    <source>
        <strain evidence="3">CCUG 46385</strain>
    </source>
</reference>
<evidence type="ECO:0000313" key="2">
    <source>
        <dbReference type="EMBL" id="MFC4804547.1"/>
    </source>
</evidence>
<dbReference type="InterPro" id="IPR012338">
    <property type="entry name" value="Beta-lactam/transpept-like"/>
</dbReference>
<protein>
    <submittedName>
        <fullName evidence="2">Serine hydrolase</fullName>
    </submittedName>
</protein>
<accession>A0ABV9QLF5</accession>
<evidence type="ECO:0000259" key="1">
    <source>
        <dbReference type="Pfam" id="PF13354"/>
    </source>
</evidence>